<protein>
    <recommendedName>
        <fullName evidence="1">F-box domain-containing protein</fullName>
    </recommendedName>
</protein>
<reference evidence="3" key="1">
    <citation type="journal article" date="2013" name="Nat. Genet.">
        <title>The Capsella rubella genome and the genomic consequences of rapid mating system evolution.</title>
        <authorList>
            <person name="Slotte T."/>
            <person name="Hazzouri K.M."/>
            <person name="Agren J.A."/>
            <person name="Koenig D."/>
            <person name="Maumus F."/>
            <person name="Guo Y.L."/>
            <person name="Steige K."/>
            <person name="Platts A.E."/>
            <person name="Escobar J.S."/>
            <person name="Newman L.K."/>
            <person name="Wang W."/>
            <person name="Mandakova T."/>
            <person name="Vello E."/>
            <person name="Smith L.M."/>
            <person name="Henz S.R."/>
            <person name="Steffen J."/>
            <person name="Takuno S."/>
            <person name="Brandvain Y."/>
            <person name="Coop G."/>
            <person name="Andolfatto P."/>
            <person name="Hu T.T."/>
            <person name="Blanchette M."/>
            <person name="Clark R.M."/>
            <person name="Quesneville H."/>
            <person name="Nordborg M."/>
            <person name="Gaut B.S."/>
            <person name="Lysak M.A."/>
            <person name="Jenkins J."/>
            <person name="Grimwood J."/>
            <person name="Chapman J."/>
            <person name="Prochnik S."/>
            <person name="Shu S."/>
            <person name="Rokhsar D."/>
            <person name="Schmutz J."/>
            <person name="Weigel D."/>
            <person name="Wright S.I."/>
        </authorList>
    </citation>
    <scope>NUCLEOTIDE SEQUENCE [LARGE SCALE GENOMIC DNA]</scope>
    <source>
        <strain evidence="3">cv. Monte Gargano</strain>
    </source>
</reference>
<proteinExistence type="predicted"/>
<dbReference type="SUPFAM" id="SSF81383">
    <property type="entry name" value="F-box domain"/>
    <property type="match status" value="1"/>
</dbReference>
<dbReference type="SUPFAM" id="SSF52047">
    <property type="entry name" value="RNI-like"/>
    <property type="match status" value="1"/>
</dbReference>
<dbReference type="CDD" id="cd22160">
    <property type="entry name" value="F-box_AtFBL13-like"/>
    <property type="match status" value="1"/>
</dbReference>
<evidence type="ECO:0000259" key="1">
    <source>
        <dbReference type="PROSITE" id="PS50181"/>
    </source>
</evidence>
<evidence type="ECO:0000313" key="3">
    <source>
        <dbReference type="Proteomes" id="UP000029121"/>
    </source>
</evidence>
<dbReference type="STRING" id="81985.R0GS15"/>
<keyword evidence="3" id="KW-1185">Reference proteome</keyword>
<dbReference type="PANTHER" id="PTHR31900">
    <property type="entry name" value="F-BOX/RNI SUPERFAMILY PROTEIN-RELATED"/>
    <property type="match status" value="1"/>
</dbReference>
<dbReference type="InterPro" id="IPR032675">
    <property type="entry name" value="LRR_dom_sf"/>
</dbReference>
<dbReference type="InterPro" id="IPR053781">
    <property type="entry name" value="F-box_AtFBL13-like"/>
</dbReference>
<dbReference type="AlphaFoldDB" id="R0GS15"/>
<dbReference type="Gene3D" id="3.80.10.10">
    <property type="entry name" value="Ribonuclease Inhibitor"/>
    <property type="match status" value="1"/>
</dbReference>
<accession>R0GS15</accession>
<dbReference type="InterPro" id="IPR036047">
    <property type="entry name" value="F-box-like_dom_sf"/>
</dbReference>
<dbReference type="Pfam" id="PF07723">
    <property type="entry name" value="LRR_2"/>
    <property type="match status" value="1"/>
</dbReference>
<dbReference type="Gene3D" id="1.20.1280.50">
    <property type="match status" value="1"/>
</dbReference>
<dbReference type="InterPro" id="IPR050232">
    <property type="entry name" value="FBL13/AtMIF1-like"/>
</dbReference>
<gene>
    <name evidence="2" type="ORF">CARUB_v10028505mg</name>
</gene>
<evidence type="ECO:0000313" key="2">
    <source>
        <dbReference type="EMBL" id="EOA15130.1"/>
    </source>
</evidence>
<organism evidence="2 3">
    <name type="scientific">Capsella rubella</name>
    <dbReference type="NCBI Taxonomy" id="81985"/>
    <lineage>
        <taxon>Eukaryota</taxon>
        <taxon>Viridiplantae</taxon>
        <taxon>Streptophyta</taxon>
        <taxon>Embryophyta</taxon>
        <taxon>Tracheophyta</taxon>
        <taxon>Spermatophyta</taxon>
        <taxon>Magnoliopsida</taxon>
        <taxon>eudicotyledons</taxon>
        <taxon>Gunneridae</taxon>
        <taxon>Pentapetalae</taxon>
        <taxon>rosids</taxon>
        <taxon>malvids</taxon>
        <taxon>Brassicales</taxon>
        <taxon>Brassicaceae</taxon>
        <taxon>Camelineae</taxon>
        <taxon>Capsella</taxon>
    </lineage>
</organism>
<name>R0GS15_9BRAS</name>
<feature type="domain" description="F-box" evidence="1">
    <location>
        <begin position="1"/>
        <end position="53"/>
    </location>
</feature>
<dbReference type="PROSITE" id="PS50181">
    <property type="entry name" value="FBOX"/>
    <property type="match status" value="1"/>
</dbReference>
<dbReference type="PANTHER" id="PTHR31900:SF34">
    <property type="entry name" value="EMB|CAB62440.1-RELATED"/>
    <property type="match status" value="1"/>
</dbReference>
<sequence length="481" mass="53884">MDLISQLPDAVLLVILSSLHAKDVVATMVLSKRWQFLWMFVPRLLYDASYQNIEYGRFSRFVDKYLLLHEAPTLETLHFKLGERSGAVDIGVWTRTTVRRSVSELIIEMDCSSSKAPVILPRSLYACCTMLVTLKLNNVILVDFSSLVSFTSLKTLSLSSVRYPNDAFVKRLLSNCLVLEALLVERDPNDNVTIFTVVVHSLKSLFLRESPKSVNNDARGFVIDAPSLECFDVLDHNGGFCVIENDMRNIVTANVDVTYIHPGKILGSITFAKRLCLCLSTSKNAYSDGSVFHRLVNLQICTCETEWLDLLMCLLRDSPKLRDIKLQQYPGDDFVNRLLSSSHILEDLMVEQCLDDNVTVFTVRVPSLKQLFVCKSPGKHRDAADGFVINAPSLESLEILDYTGGFCVIENEMPNIVIADIDLNHSQPVNILSSVTSVKFLYLCLSTAEDAYPVGSVFHHLVCLTANTVARSYTEHGHCKL</sequence>
<dbReference type="EMBL" id="KB870812">
    <property type="protein sequence ID" value="EOA15130.1"/>
    <property type="molecule type" value="Genomic_DNA"/>
</dbReference>
<dbReference type="InterPro" id="IPR001810">
    <property type="entry name" value="F-box_dom"/>
</dbReference>
<dbReference type="Proteomes" id="UP000029121">
    <property type="component" value="Unassembled WGS sequence"/>
</dbReference>
<dbReference type="Pfam" id="PF00646">
    <property type="entry name" value="F-box"/>
    <property type="match status" value="1"/>
</dbReference>
<dbReference type="InterPro" id="IPR013101">
    <property type="entry name" value="LRR_PRU1-like"/>
</dbReference>